<feature type="signal peptide" evidence="1">
    <location>
        <begin position="1"/>
        <end position="24"/>
    </location>
</feature>
<sequence>MFMRQSLTIAMLSIGLGAGGAAQAANGFDPLASCAAALGESSEIPPVAIGFWAYGFLDAATGEAHMVTTERLETMVGALRAECRAAPDMRMYDLANKLAESQIKKEPTVADAGRALLLRFFDPAEDLHALTQSLRPSSDDVRTVYAEPLASALIANYEEMFTPDAVIGPKPEHKQLLTTFTTTARLKAGDPVLDEFPGGYKEVLEFFVSDVPIGRFKFVEQGETLGLAFDGLIHVNGHWVLMPKPWRVLPEP</sequence>
<name>A0A1G6A0Z4_9HYPH</name>
<dbReference type="AlphaFoldDB" id="A0A1G6A0Z4"/>
<proteinExistence type="predicted"/>
<evidence type="ECO:0000313" key="3">
    <source>
        <dbReference type="Proteomes" id="UP000199071"/>
    </source>
</evidence>
<dbReference type="Proteomes" id="UP000199071">
    <property type="component" value="Unassembled WGS sequence"/>
</dbReference>
<accession>A0A1G6A0Z4</accession>
<dbReference type="STRING" id="665467.SAMN02982931_00025"/>
<reference evidence="2 3" key="1">
    <citation type="submission" date="2016-10" db="EMBL/GenBank/DDBJ databases">
        <authorList>
            <person name="de Groot N.N."/>
        </authorList>
    </citation>
    <scope>NUCLEOTIDE SEQUENCE [LARGE SCALE GENOMIC DNA]</scope>
    <source>
        <strain evidence="2 3">ATCC 35022</strain>
    </source>
</reference>
<keyword evidence="3" id="KW-1185">Reference proteome</keyword>
<evidence type="ECO:0000313" key="2">
    <source>
        <dbReference type="EMBL" id="SDB02099.1"/>
    </source>
</evidence>
<protein>
    <submittedName>
        <fullName evidence="2">Uncharacterized protein</fullName>
    </submittedName>
</protein>
<feature type="chain" id="PRO_5011752316" evidence="1">
    <location>
        <begin position="25"/>
        <end position="252"/>
    </location>
</feature>
<dbReference type="EMBL" id="FMXQ01000001">
    <property type="protein sequence ID" value="SDB02099.1"/>
    <property type="molecule type" value="Genomic_DNA"/>
</dbReference>
<keyword evidence="1" id="KW-0732">Signal</keyword>
<evidence type="ECO:0000256" key="1">
    <source>
        <dbReference type="SAM" id="SignalP"/>
    </source>
</evidence>
<organism evidence="2 3">
    <name type="scientific">Bauldia litoralis</name>
    <dbReference type="NCBI Taxonomy" id="665467"/>
    <lineage>
        <taxon>Bacteria</taxon>
        <taxon>Pseudomonadati</taxon>
        <taxon>Pseudomonadota</taxon>
        <taxon>Alphaproteobacteria</taxon>
        <taxon>Hyphomicrobiales</taxon>
        <taxon>Kaistiaceae</taxon>
        <taxon>Bauldia</taxon>
    </lineage>
</organism>
<gene>
    <name evidence="2" type="ORF">SAMN02982931_00025</name>
</gene>